<dbReference type="SUPFAM" id="SSF53474">
    <property type="entry name" value="alpha/beta-Hydrolases"/>
    <property type="match status" value="1"/>
</dbReference>
<dbReference type="Pfam" id="PF00561">
    <property type="entry name" value="Abhydrolase_1"/>
    <property type="match status" value="1"/>
</dbReference>
<comment type="pathway">
    <text evidence="1">Protein modification; protein glycosylation.</text>
</comment>
<feature type="domain" description="O-GlcNAc transferase C-terminal" evidence="12">
    <location>
        <begin position="1558"/>
        <end position="1717"/>
    </location>
</feature>
<dbReference type="Gene3D" id="1.25.40.10">
    <property type="entry name" value="Tetratricopeptide repeat domain"/>
    <property type="match status" value="3"/>
</dbReference>
<dbReference type="SMART" id="SM00028">
    <property type="entry name" value="TPR"/>
    <property type="match status" value="4"/>
</dbReference>
<dbReference type="OrthoDB" id="421121at2759"/>
<feature type="region of interest" description="Disordered" evidence="10">
    <location>
        <begin position="437"/>
        <end position="456"/>
    </location>
</feature>
<dbReference type="EC" id="2.4.1.255" evidence="3"/>
<dbReference type="FunFam" id="3.40.50.1820:FF:000039">
    <property type="entry name" value="Esterase ybfF"/>
    <property type="match status" value="1"/>
</dbReference>
<dbReference type="eggNOG" id="KOG2382">
    <property type="taxonomic scope" value="Eukaryota"/>
</dbReference>
<evidence type="ECO:0000256" key="1">
    <source>
        <dbReference type="ARBA" id="ARBA00004922"/>
    </source>
</evidence>
<dbReference type="GO" id="GO:0006493">
    <property type="term" value="P:protein O-linked glycosylation"/>
    <property type="evidence" value="ECO:0007669"/>
    <property type="project" value="TreeGrafter"/>
</dbReference>
<dbReference type="Gene3D" id="3.40.50.11380">
    <property type="match status" value="1"/>
</dbReference>
<keyword evidence="6" id="KW-0677">Repeat</keyword>
<reference evidence="13 14" key="1">
    <citation type="journal article" date="2008" name="Nat. Biotechnol.">
        <title>Genome sequencing and analysis of the biomass-degrading fungus Trichoderma reesei (syn. Hypocrea jecorina).</title>
        <authorList>
            <person name="Martinez D."/>
            <person name="Berka R.M."/>
            <person name="Henrissat B."/>
            <person name="Saloheimo M."/>
            <person name="Arvas M."/>
            <person name="Baker S.E."/>
            <person name="Chapman J."/>
            <person name="Chertkov O."/>
            <person name="Coutinho P.M."/>
            <person name="Cullen D."/>
            <person name="Danchin E.G."/>
            <person name="Grigoriev I.V."/>
            <person name="Harris P."/>
            <person name="Jackson M."/>
            <person name="Kubicek C.P."/>
            <person name="Han C.S."/>
            <person name="Ho I."/>
            <person name="Larrondo L.F."/>
            <person name="de Leon A.L."/>
            <person name="Magnuson J.K."/>
            <person name="Merino S."/>
            <person name="Misra M."/>
            <person name="Nelson B."/>
            <person name="Putnam N."/>
            <person name="Robbertse B."/>
            <person name="Salamov A.A."/>
            <person name="Schmoll M."/>
            <person name="Terry A."/>
            <person name="Thayer N."/>
            <person name="Westerholm-Parvinen A."/>
            <person name="Schoch C.L."/>
            <person name="Yao J."/>
            <person name="Barabote R."/>
            <person name="Nelson M.A."/>
            <person name="Detter C."/>
            <person name="Bruce D."/>
            <person name="Kuske C.R."/>
            <person name="Xie G."/>
            <person name="Richardson P."/>
            <person name="Rokhsar D.S."/>
            <person name="Lucas S.M."/>
            <person name="Rubin E.M."/>
            <person name="Dunn-Coleman N."/>
            <person name="Ward M."/>
            <person name="Brettin T.S."/>
        </authorList>
    </citation>
    <scope>NUCLEOTIDE SEQUENCE [LARGE SCALE GENOMIC DNA]</scope>
    <source>
        <strain evidence="13 14">QM6a</strain>
    </source>
</reference>
<evidence type="ECO:0000313" key="13">
    <source>
        <dbReference type="EMBL" id="EGR46476.1"/>
    </source>
</evidence>
<keyword evidence="8 9" id="KW-0802">TPR repeat</keyword>
<dbReference type="PANTHER" id="PTHR44998">
    <property type="match status" value="1"/>
</dbReference>
<dbReference type="FunFam" id="1.25.40.10:FF:000552">
    <property type="entry name" value="UDP-N-acetylglucosaminyltransferase (AFU_orthologue AFUA_1G03380)"/>
    <property type="match status" value="1"/>
</dbReference>
<evidence type="ECO:0000256" key="9">
    <source>
        <dbReference type="PROSITE-ProRule" id="PRU00339"/>
    </source>
</evidence>
<evidence type="ECO:0000256" key="2">
    <source>
        <dbReference type="ARBA" id="ARBA00005386"/>
    </source>
</evidence>
<dbReference type="Pfam" id="PF13844">
    <property type="entry name" value="Glyco_transf_41"/>
    <property type="match status" value="2"/>
</dbReference>
<dbReference type="Proteomes" id="UP000008984">
    <property type="component" value="Unassembled WGS sequence"/>
</dbReference>
<evidence type="ECO:0000256" key="7">
    <source>
        <dbReference type="ARBA" id="ARBA00022801"/>
    </source>
</evidence>
<feature type="repeat" description="TPR" evidence="9">
    <location>
        <begin position="1053"/>
        <end position="1086"/>
    </location>
</feature>
<feature type="region of interest" description="Disordered" evidence="10">
    <location>
        <begin position="313"/>
        <end position="364"/>
    </location>
</feature>
<dbReference type="InterPro" id="IPR019734">
    <property type="entry name" value="TPR_rpt"/>
</dbReference>
<dbReference type="RefSeq" id="XP_006967746.1">
    <property type="nucleotide sequence ID" value="XM_006967684.2"/>
</dbReference>
<dbReference type="GeneID" id="18483575"/>
<dbReference type="EMBL" id="GL985073">
    <property type="protein sequence ID" value="EGR46476.1"/>
    <property type="molecule type" value="Genomic_DNA"/>
</dbReference>
<feature type="repeat" description="TPR" evidence="9">
    <location>
        <begin position="1087"/>
        <end position="1120"/>
    </location>
</feature>
<dbReference type="eggNOG" id="KOG4626">
    <property type="taxonomic scope" value="Eukaryota"/>
</dbReference>
<accession>G0RR69</accession>
<dbReference type="PROSITE" id="PS50005">
    <property type="entry name" value="TPR"/>
    <property type="match status" value="3"/>
</dbReference>
<name>G0RR69_HYPJQ</name>
<dbReference type="GO" id="GO:0097363">
    <property type="term" value="F:protein O-acetylglucosaminyltransferase activity"/>
    <property type="evidence" value="ECO:0007669"/>
    <property type="project" value="UniProtKB-EC"/>
</dbReference>
<comment type="similarity">
    <text evidence="2">Belongs to the glycosyltransferase 41 family. O-GlcNAc transferase subfamily.</text>
</comment>
<feature type="non-terminal residue" evidence="13">
    <location>
        <position position="1738"/>
    </location>
</feature>
<keyword evidence="14" id="KW-1185">Reference proteome</keyword>
<dbReference type="STRING" id="431241.G0RR69"/>
<evidence type="ECO:0000259" key="12">
    <source>
        <dbReference type="Pfam" id="PF13844"/>
    </source>
</evidence>
<dbReference type="SUPFAM" id="SSF48452">
    <property type="entry name" value="TPR-like"/>
    <property type="match status" value="2"/>
</dbReference>
<proteinExistence type="inferred from homology"/>
<feature type="repeat" description="TPR" evidence="9">
    <location>
        <begin position="702"/>
        <end position="735"/>
    </location>
</feature>
<evidence type="ECO:0000256" key="8">
    <source>
        <dbReference type="ARBA" id="ARBA00022803"/>
    </source>
</evidence>
<feature type="compositionally biased region" description="Basic residues" evidence="10">
    <location>
        <begin position="337"/>
        <end position="347"/>
    </location>
</feature>
<keyword evidence="5 13" id="KW-0808">Transferase</keyword>
<feature type="region of interest" description="Disordered" evidence="10">
    <location>
        <begin position="405"/>
        <end position="431"/>
    </location>
</feature>
<dbReference type="InterPro" id="IPR000073">
    <property type="entry name" value="AB_hydrolase_1"/>
</dbReference>
<evidence type="ECO:0000256" key="3">
    <source>
        <dbReference type="ARBA" id="ARBA00011970"/>
    </source>
</evidence>
<evidence type="ECO:0000256" key="5">
    <source>
        <dbReference type="ARBA" id="ARBA00022679"/>
    </source>
</evidence>
<organism evidence="14">
    <name type="scientific">Hypocrea jecorina (strain QM6a)</name>
    <name type="common">Trichoderma reesei</name>
    <dbReference type="NCBI Taxonomy" id="431241"/>
    <lineage>
        <taxon>Eukaryota</taxon>
        <taxon>Fungi</taxon>
        <taxon>Dikarya</taxon>
        <taxon>Ascomycota</taxon>
        <taxon>Pezizomycotina</taxon>
        <taxon>Sordariomycetes</taxon>
        <taxon>Hypocreomycetidae</taxon>
        <taxon>Hypocreales</taxon>
        <taxon>Hypocreaceae</taxon>
        <taxon>Trichoderma</taxon>
    </lineage>
</organism>
<dbReference type="KEGG" id="tre:TRIREDRAFT_123173"/>
<dbReference type="InterPro" id="IPR029058">
    <property type="entry name" value="AB_hydrolase_fold"/>
</dbReference>
<dbReference type="Gene3D" id="3.40.50.2000">
    <property type="entry name" value="Glycogen Phosphorylase B"/>
    <property type="match status" value="1"/>
</dbReference>
<dbReference type="InterPro" id="IPR029489">
    <property type="entry name" value="OGT/SEC/SPY_C"/>
</dbReference>
<feature type="domain" description="AB hydrolase-1" evidence="11">
    <location>
        <begin position="54"/>
        <end position="166"/>
    </location>
</feature>
<dbReference type="InterPro" id="IPR011990">
    <property type="entry name" value="TPR-like_helical_dom_sf"/>
</dbReference>
<protein>
    <recommendedName>
        <fullName evidence="3">protein O-GlcNAc transferase</fullName>
        <ecNumber evidence="3">2.4.1.255</ecNumber>
    </recommendedName>
</protein>
<evidence type="ECO:0000313" key="14">
    <source>
        <dbReference type="Proteomes" id="UP000008984"/>
    </source>
</evidence>
<dbReference type="VEuPathDB" id="FungiDB:TRIREDRAFT_123173"/>
<feature type="compositionally biased region" description="Pro residues" evidence="10">
    <location>
        <begin position="348"/>
        <end position="361"/>
    </location>
</feature>
<evidence type="ECO:0000256" key="10">
    <source>
        <dbReference type="SAM" id="MobiDB-lite"/>
    </source>
</evidence>
<dbReference type="GO" id="GO:0016787">
    <property type="term" value="F:hydrolase activity"/>
    <property type="evidence" value="ECO:0007669"/>
    <property type="project" value="UniProtKB-KW"/>
</dbReference>
<dbReference type="Pfam" id="PF13374">
    <property type="entry name" value="TPR_10"/>
    <property type="match status" value="1"/>
</dbReference>
<dbReference type="FunFam" id="3.40.50.11380:FF:000004">
    <property type="entry name" value="UDP-N-acetylglucosaminyltransferase (AFU_orthologue AFUA_1G03380)"/>
    <property type="match status" value="1"/>
</dbReference>
<sequence length="1738" mass="193143">MLSPLRSRLVKATFLGTCRQVRLASSARYPQAVSPLAFDLHSPSHPSKDEKTAPIIFLHGLFGSKKNNRAISKALARDLKTHVYTVDLRNHGESPHDPRHDYVAMTEDLLAFIDQHGLKEPTLIGHSMGAKTAMSAALRSPETVAKVVAVDNAPVDVTLSRTFASYVRGMKKIEEAKVTRQSEADAILRDYEESLPIRQFLLGNLYRSPEDGIQRFRVPLDILGRSLDHLGDFPYKNPGEARYTKPALFVRGTQSKYVPDDVLPIIGQFFPRFQLVDIDAGHWLISEQPEAFRQEFYYLLHYTKLYPGRDTVRRTNPDPVPREAALDWPTGGARARLCPRHRHRPRPRPPNPRPPSNPPLPSVVGMLPLVQTHPRVVPVPLDFESFGAPAARPEADRRAVASPYHRGVSHSYGGPVSAAPAGQGSRDHDYHLRRKTPRGTIDAGYDGSPTQLSPGPPPLKQLILPTPSGIYPYVPPNNLPFHAKPRLSNTDPISLGQAPAVSPWSLSYGGQNFVLSSGSPMVPQPGPSWQPYGYPMFSQVPGMHQPLMRAAEYNVRAFCPPPASAPDAATFNQFGWQLGASQQNLGYFDQSQYPEPRSMLLPASFSHHTSDVQLPYRPVPDFKAGLEVTSFPSQPLVQGSYLGQSSLVEDVPAGEQYAVQASFTEKVYSKAQDHYVELLAYLQTARRLDQMSTGGNSSSSHVEAITNLAATLYCLNRQEEAEQHWLRAIKLRPDHLEATEQLVGLLYKKRSREAIDIICFVQQALSLKRGSPNRTSYPASSDDCLPSQQPSKFAAPFSYHYETASTTSGHSSRRSDFGSSGYALPNSENGRILALVHAKGTILYGLKDIERASEAFEEAVLISVGERIRSVQDLVNRIHAVLAPAGSHSTGSDRRPVSRRPLLLPPEKARQTAHLVFAADGGGSELPGLAFVPEGAARRVAVQTTSNALLSLAKIFQDAMSGGSTVPSLLRQPTGIGDILALYYLSLSLQESPSTANNIGILLAGVQQTAPSNVTTPGTVPPRPSLPGVVPGSGLALALAYYNYGLRLDPRHVHLHTNLGSLLKDVGQLDLAIQMYERAVSCDRTFDIALTNLANAVKDKGRIKDAIAYYRRAVDSNPDFAEAVCGLLTALNSVCDWRGRGGALLESGKYDRWHVDDEGTLVDVRTAMHGSGLTQRVIGIISQQLDDASQWGRGILQQPTIHGLVEQLQEFCHNPKFDLENAIRAWAHKSWEGSRLVRLVERATRVILWKWYHDRHVAQRKATPSQYYRPQLPSSLTIPSAPTVLPFHTFTYPLSAKDIRSISQRNAMRISCSTLRAPWLPPTVYPPPPPPNPYLNVGYVSSDFNNHPLAHLMQSVFGFHNPQRARAFCYATTPSDKSIHRQQIEREAPVFRDVSSWPAEKLIEQIVRDEIHILVNLNGYTRGARNEIFAARPAPIQMSFMGFAGTLGAEWCDYLLADTTAVPPSTLRPWRNNTTIEDVFQDMTEGDERQWMYSENIIFCRDTFFCCDHAQSCDDNERDMTWEDEERRRWKMRKELFPTIADDAIILANFNQLYKARETNLRQTAEAWAGAEVASRLVFTDVAPKNQHINRARVCDLFLDTAECNAHTTAADVLWSSTPLLTLPRYSYKMCSRMAASILRGALPKSAEGQQAALELIADGETEYEDQAAELAGGLTYVMTDEGYGRGKGRLAELRKLLWDSRWSCGLFNTRRWVNDLERAYEEAWRRWVAGKGGDIYL</sequence>
<feature type="compositionally biased region" description="Basic and acidic residues" evidence="10">
    <location>
        <begin position="313"/>
        <end position="325"/>
    </location>
</feature>
<dbReference type="HOGENOM" id="CLU_001721_0_2_1"/>
<evidence type="ECO:0000256" key="6">
    <source>
        <dbReference type="ARBA" id="ARBA00022737"/>
    </source>
</evidence>
<dbReference type="Gene3D" id="3.40.50.1820">
    <property type="entry name" value="alpha/beta hydrolase"/>
    <property type="match status" value="1"/>
</dbReference>
<evidence type="ECO:0000256" key="4">
    <source>
        <dbReference type="ARBA" id="ARBA00022676"/>
    </source>
</evidence>
<dbReference type="Pfam" id="PF13181">
    <property type="entry name" value="TPR_8"/>
    <property type="match status" value="2"/>
</dbReference>
<keyword evidence="4" id="KW-0328">Glycosyltransferase</keyword>
<gene>
    <name evidence="13" type="ORF">TRIREDRAFT_123173</name>
</gene>
<dbReference type="PANTHER" id="PTHR44998:SF1">
    <property type="entry name" value="UDP-N-ACETYLGLUCOSAMINE--PEPTIDE N-ACETYLGLUCOSAMINYLTRANSFERASE 110 KDA SUBUNIT"/>
    <property type="match status" value="1"/>
</dbReference>
<evidence type="ECO:0000259" key="11">
    <source>
        <dbReference type="Pfam" id="PF00561"/>
    </source>
</evidence>
<feature type="domain" description="O-GlcNAc transferase C-terminal" evidence="12">
    <location>
        <begin position="1281"/>
        <end position="1464"/>
    </location>
</feature>
<keyword evidence="7" id="KW-0378">Hydrolase</keyword>